<organism evidence="1 2">
    <name type="scientific">Hyalomma asiaticum</name>
    <name type="common">Tick</name>
    <dbReference type="NCBI Taxonomy" id="266040"/>
    <lineage>
        <taxon>Eukaryota</taxon>
        <taxon>Metazoa</taxon>
        <taxon>Ecdysozoa</taxon>
        <taxon>Arthropoda</taxon>
        <taxon>Chelicerata</taxon>
        <taxon>Arachnida</taxon>
        <taxon>Acari</taxon>
        <taxon>Parasitiformes</taxon>
        <taxon>Ixodida</taxon>
        <taxon>Ixodoidea</taxon>
        <taxon>Ixodidae</taxon>
        <taxon>Hyalomminae</taxon>
        <taxon>Hyalomma</taxon>
    </lineage>
</organism>
<keyword evidence="2" id="KW-1185">Reference proteome</keyword>
<dbReference type="Proteomes" id="UP000821845">
    <property type="component" value="Chromosome 7"/>
</dbReference>
<reference evidence="1" key="1">
    <citation type="submission" date="2020-05" db="EMBL/GenBank/DDBJ databases">
        <title>Large-scale comparative analyses of tick genomes elucidate their genetic diversity and vector capacities.</title>
        <authorList>
            <person name="Jia N."/>
            <person name="Wang J."/>
            <person name="Shi W."/>
            <person name="Du L."/>
            <person name="Sun Y."/>
            <person name="Zhan W."/>
            <person name="Jiang J."/>
            <person name="Wang Q."/>
            <person name="Zhang B."/>
            <person name="Ji P."/>
            <person name="Sakyi L.B."/>
            <person name="Cui X."/>
            <person name="Yuan T."/>
            <person name="Jiang B."/>
            <person name="Yang W."/>
            <person name="Lam T.T.-Y."/>
            <person name="Chang Q."/>
            <person name="Ding S."/>
            <person name="Wang X."/>
            <person name="Zhu J."/>
            <person name="Ruan X."/>
            <person name="Zhao L."/>
            <person name="Wei J."/>
            <person name="Que T."/>
            <person name="Du C."/>
            <person name="Cheng J."/>
            <person name="Dai P."/>
            <person name="Han X."/>
            <person name="Huang E."/>
            <person name="Gao Y."/>
            <person name="Liu J."/>
            <person name="Shao H."/>
            <person name="Ye R."/>
            <person name="Li L."/>
            <person name="Wei W."/>
            <person name="Wang X."/>
            <person name="Wang C."/>
            <person name="Yang T."/>
            <person name="Huo Q."/>
            <person name="Li W."/>
            <person name="Guo W."/>
            <person name="Chen H."/>
            <person name="Zhou L."/>
            <person name="Ni X."/>
            <person name="Tian J."/>
            <person name="Zhou Y."/>
            <person name="Sheng Y."/>
            <person name="Liu T."/>
            <person name="Pan Y."/>
            <person name="Xia L."/>
            <person name="Li J."/>
            <person name="Zhao F."/>
            <person name="Cao W."/>
        </authorList>
    </citation>
    <scope>NUCLEOTIDE SEQUENCE</scope>
    <source>
        <strain evidence="1">Hyas-2018</strain>
    </source>
</reference>
<evidence type="ECO:0000313" key="1">
    <source>
        <dbReference type="EMBL" id="KAH6926683.1"/>
    </source>
</evidence>
<dbReference type="EMBL" id="CM023487">
    <property type="protein sequence ID" value="KAH6926683.1"/>
    <property type="molecule type" value="Genomic_DNA"/>
</dbReference>
<gene>
    <name evidence="1" type="ORF">HPB50_021198</name>
</gene>
<protein>
    <submittedName>
        <fullName evidence="1">Uncharacterized protein</fullName>
    </submittedName>
</protein>
<evidence type="ECO:0000313" key="2">
    <source>
        <dbReference type="Proteomes" id="UP000821845"/>
    </source>
</evidence>
<comment type="caution">
    <text evidence="1">The sequence shown here is derived from an EMBL/GenBank/DDBJ whole genome shotgun (WGS) entry which is preliminary data.</text>
</comment>
<name>A0ACB7RVN1_HYAAI</name>
<accession>A0ACB7RVN1</accession>
<sequence>MRCCYVPFCTSSQRKKEPGVSFHEIPADTKLRKQWLRAIARKNWEPNSTSNYSAVCSLHFLQTDFRVDTKRRLLKPSTVPSVFLHYPSYMKKEPPKIRSCSSIQKRKRDSSTDTLASLTASQKAHSRPAPASDALQNHVNVPAAVTEPNSQPASESVAANFNDNQLPSFTSNNDCLKSASFPMSADVQLVEEAGARALRSFGTQADLRASTSAFLERKKWREKERTWKKRNERLQATVDAYKKELHRLKEECNVNKFLQVARESNQGSTKARLIMDQVLNYKAKKPKWCETTIRQCVILGNLPTKSHEYIRTELLALPSRTMLRKFLGSTTGEIGFSDLVKKRLSTEIECLGTEQARICSLVVDEMRIKQRLEYNKQRDVFLGDVDMGSLNEVLSDSDRSETG</sequence>
<proteinExistence type="predicted"/>